<dbReference type="EMBL" id="JH432145">
    <property type="status" value="NOT_ANNOTATED_CDS"/>
    <property type="molecule type" value="Genomic_DNA"/>
</dbReference>
<evidence type="ECO:0000313" key="1">
    <source>
        <dbReference type="EnsemblMetazoa" id="SMAR012453-PA"/>
    </source>
</evidence>
<reference evidence="1" key="2">
    <citation type="submission" date="2015-02" db="UniProtKB">
        <authorList>
            <consortium name="EnsemblMetazoa"/>
        </authorList>
    </citation>
    <scope>IDENTIFICATION</scope>
</reference>
<dbReference type="EnsemblMetazoa" id="SMAR012453-RA">
    <property type="protein sequence ID" value="SMAR012453-PA"/>
    <property type="gene ID" value="SMAR012453"/>
</dbReference>
<organism evidence="1 2">
    <name type="scientific">Strigamia maritima</name>
    <name type="common">European centipede</name>
    <name type="synonym">Geophilus maritimus</name>
    <dbReference type="NCBI Taxonomy" id="126957"/>
    <lineage>
        <taxon>Eukaryota</taxon>
        <taxon>Metazoa</taxon>
        <taxon>Ecdysozoa</taxon>
        <taxon>Arthropoda</taxon>
        <taxon>Myriapoda</taxon>
        <taxon>Chilopoda</taxon>
        <taxon>Pleurostigmophora</taxon>
        <taxon>Geophilomorpha</taxon>
        <taxon>Linotaeniidae</taxon>
        <taxon>Strigamia</taxon>
    </lineage>
</organism>
<keyword evidence="2" id="KW-1185">Reference proteome</keyword>
<evidence type="ECO:0000313" key="2">
    <source>
        <dbReference type="Proteomes" id="UP000014500"/>
    </source>
</evidence>
<sequence>MLAGSVVTWQSKKQGLDAMSTCEAEFVALVELAKETNKQNECKHDMRKFDSLPLQEYCTDNNIEYADGSASGILKMLPLGGKEIHLLMSPDEGTSTSNIVDLSLDTVNLELLILLSNYRDFPKLHVIHSGFEHHKTMIFKCTSLEDTREIAYTANRRQCTVCGINLSDLAYKI</sequence>
<protein>
    <submittedName>
        <fullName evidence="1">Uncharacterized protein</fullName>
    </submittedName>
</protein>
<reference evidence="2" key="1">
    <citation type="submission" date="2011-05" db="EMBL/GenBank/DDBJ databases">
        <authorList>
            <person name="Richards S.R."/>
            <person name="Qu J."/>
            <person name="Jiang H."/>
            <person name="Jhangiani S.N."/>
            <person name="Agravi P."/>
            <person name="Goodspeed R."/>
            <person name="Gross S."/>
            <person name="Mandapat C."/>
            <person name="Jackson L."/>
            <person name="Mathew T."/>
            <person name="Pu L."/>
            <person name="Thornton R."/>
            <person name="Saada N."/>
            <person name="Wilczek-Boney K.B."/>
            <person name="Lee S."/>
            <person name="Kovar C."/>
            <person name="Wu Y."/>
            <person name="Scherer S.E."/>
            <person name="Worley K.C."/>
            <person name="Muzny D.M."/>
            <person name="Gibbs R."/>
        </authorList>
    </citation>
    <scope>NUCLEOTIDE SEQUENCE</scope>
    <source>
        <strain evidence="2">Brora</strain>
    </source>
</reference>
<proteinExistence type="predicted"/>
<accession>T1JF47</accession>
<dbReference type="AlphaFoldDB" id="T1JF47"/>
<dbReference type="HOGENOM" id="CLU_1549584_0_0_1"/>
<name>T1JF47_STRMM</name>
<dbReference type="Proteomes" id="UP000014500">
    <property type="component" value="Unassembled WGS sequence"/>
</dbReference>